<evidence type="ECO:0000313" key="1">
    <source>
        <dbReference type="EMBL" id="MBO1265899.1"/>
    </source>
</evidence>
<dbReference type="InterPro" id="IPR008930">
    <property type="entry name" value="Terpenoid_cyclase/PrenylTrfase"/>
</dbReference>
<comment type="caution">
    <text evidence="1">The sequence shown here is derived from an EMBL/GenBank/DDBJ whole genome shotgun (WGS) entry which is preliminary data.</text>
</comment>
<reference evidence="1" key="1">
    <citation type="submission" date="2021-03" db="EMBL/GenBank/DDBJ databases">
        <title>Proteiniclasticum marinus sp. nov., isolated from tidal flat sediment.</title>
        <authorList>
            <person name="Namirimu T."/>
            <person name="Yang J.-A."/>
            <person name="Yang S.-H."/>
            <person name="Kim Y.-J."/>
            <person name="Kwon K.K."/>
        </authorList>
    </citation>
    <scope>NUCLEOTIDE SEQUENCE</scope>
    <source>
        <strain evidence="1">SCR006</strain>
    </source>
</reference>
<gene>
    <name evidence="1" type="ORF">J3A84_12735</name>
</gene>
<sequence>MNKKADLKDIEKILSTRYDNGADYWSTPDGRIGVGGPFSTIESLLILSELEMDRDHEAVSGAAGKVMDSIQDDGRVRVAPKGTPFPCHSAAAAAALCRNGYGDNPRVRLLLSYLMGNRYEDGGWRCRKFSGGRGPETEHSNPGVTLWALDAFRCSGLDRFEAGLDEAVETLLEHWRIRKPIGPCHFGIGSQFMKVEYPFLRYNIFYYTYVLSFYEKARKDERFAEALDVLKTKLDHEGSLVVERPNRKLADYDFCRKGNPSPKATKRFREIMRNMEK</sequence>
<evidence type="ECO:0000313" key="2">
    <source>
        <dbReference type="Proteomes" id="UP000664218"/>
    </source>
</evidence>
<dbReference type="RefSeq" id="WP_207600418.1">
    <property type="nucleotide sequence ID" value="NZ_JAFNJU010000010.1"/>
</dbReference>
<proteinExistence type="predicted"/>
<dbReference type="EMBL" id="JAFNJU010000010">
    <property type="protein sequence ID" value="MBO1265899.1"/>
    <property type="molecule type" value="Genomic_DNA"/>
</dbReference>
<dbReference type="Proteomes" id="UP000664218">
    <property type="component" value="Unassembled WGS sequence"/>
</dbReference>
<dbReference type="Gene3D" id="1.50.10.20">
    <property type="match status" value="1"/>
</dbReference>
<dbReference type="SUPFAM" id="SSF48239">
    <property type="entry name" value="Terpenoid cyclases/Protein prenyltransferases"/>
    <property type="match status" value="1"/>
</dbReference>
<name>A0A939H7Z0_9CLOT</name>
<keyword evidence="2" id="KW-1185">Reference proteome</keyword>
<dbReference type="AlphaFoldDB" id="A0A939H7Z0"/>
<protein>
    <submittedName>
        <fullName evidence="1">Prenyltransferase</fullName>
    </submittedName>
</protein>
<organism evidence="1 2">
    <name type="scientific">Proteiniclasticum aestuarii</name>
    <dbReference type="NCBI Taxonomy" id="2817862"/>
    <lineage>
        <taxon>Bacteria</taxon>
        <taxon>Bacillati</taxon>
        <taxon>Bacillota</taxon>
        <taxon>Clostridia</taxon>
        <taxon>Eubacteriales</taxon>
        <taxon>Clostridiaceae</taxon>
        <taxon>Proteiniclasticum</taxon>
    </lineage>
</organism>
<accession>A0A939H7Z0</accession>